<evidence type="ECO:0000256" key="1">
    <source>
        <dbReference type="SAM" id="MobiDB-lite"/>
    </source>
</evidence>
<dbReference type="AlphaFoldDB" id="A0A4Z1PDF6"/>
<organism evidence="2 3">
    <name type="scientific">Venturia nashicola</name>
    <dbReference type="NCBI Taxonomy" id="86259"/>
    <lineage>
        <taxon>Eukaryota</taxon>
        <taxon>Fungi</taxon>
        <taxon>Dikarya</taxon>
        <taxon>Ascomycota</taxon>
        <taxon>Pezizomycotina</taxon>
        <taxon>Dothideomycetes</taxon>
        <taxon>Pleosporomycetidae</taxon>
        <taxon>Venturiales</taxon>
        <taxon>Venturiaceae</taxon>
        <taxon>Venturia</taxon>
    </lineage>
</organism>
<accession>A0A4Z1PDF6</accession>
<reference evidence="2 3" key="1">
    <citation type="submission" date="2019-04" db="EMBL/GenBank/DDBJ databases">
        <title>High contiguity whole genome sequence and gene annotation resource for two Venturia nashicola isolates.</title>
        <authorList>
            <person name="Prokchorchik M."/>
            <person name="Won K."/>
            <person name="Lee Y."/>
            <person name="Choi E.D."/>
            <person name="Segonzac C."/>
            <person name="Sohn K.H."/>
        </authorList>
    </citation>
    <scope>NUCLEOTIDE SEQUENCE [LARGE SCALE GENOMIC DNA]</scope>
    <source>
        <strain evidence="2 3">PRI2</strain>
    </source>
</reference>
<protein>
    <submittedName>
        <fullName evidence="2">Uncharacterized protein</fullName>
    </submittedName>
</protein>
<feature type="region of interest" description="Disordered" evidence="1">
    <location>
        <begin position="1"/>
        <end position="23"/>
    </location>
</feature>
<dbReference type="EMBL" id="SNSC02000001">
    <property type="protein sequence ID" value="TID27531.1"/>
    <property type="molecule type" value="Genomic_DNA"/>
</dbReference>
<dbReference type="Proteomes" id="UP000298493">
    <property type="component" value="Unassembled WGS sequence"/>
</dbReference>
<name>A0A4Z1PDF6_9PEZI</name>
<gene>
    <name evidence="2" type="ORF">E6O75_ATG00298</name>
</gene>
<sequence length="82" mass="8096">MAHGGTHLVQARPQYESLLSSGKSPDLSTLAGLLPAGPPDISALASLLPTGLSDPSTLESLLSGPLAASFGSPATSSAVVQE</sequence>
<evidence type="ECO:0000313" key="2">
    <source>
        <dbReference type="EMBL" id="TID27531.1"/>
    </source>
</evidence>
<comment type="caution">
    <text evidence="2">The sequence shown here is derived from an EMBL/GenBank/DDBJ whole genome shotgun (WGS) entry which is preliminary data.</text>
</comment>
<evidence type="ECO:0000313" key="3">
    <source>
        <dbReference type="Proteomes" id="UP000298493"/>
    </source>
</evidence>
<keyword evidence="3" id="KW-1185">Reference proteome</keyword>
<proteinExistence type="predicted"/>